<feature type="compositionally biased region" description="Basic and acidic residues" evidence="1">
    <location>
        <begin position="25"/>
        <end position="41"/>
    </location>
</feature>
<feature type="compositionally biased region" description="Basic residues" evidence="1">
    <location>
        <begin position="310"/>
        <end position="329"/>
    </location>
</feature>
<evidence type="ECO:0000256" key="1">
    <source>
        <dbReference type="SAM" id="MobiDB-lite"/>
    </source>
</evidence>
<evidence type="ECO:0000313" key="3">
    <source>
        <dbReference type="Proteomes" id="UP000299102"/>
    </source>
</evidence>
<comment type="caution">
    <text evidence="2">The sequence shown here is derived from an EMBL/GenBank/DDBJ whole genome shotgun (WGS) entry which is preliminary data.</text>
</comment>
<evidence type="ECO:0000313" key="2">
    <source>
        <dbReference type="EMBL" id="GBP46274.1"/>
    </source>
</evidence>
<protein>
    <submittedName>
        <fullName evidence="2">Uncharacterized protein</fullName>
    </submittedName>
</protein>
<proteinExistence type="predicted"/>
<sequence>METGPIRSRPARRLRVSRSDIKRLRKARGELKRIYPKPARERRGRRPAAARPGDQRGMRSRTKLALGSLCLGGFRGSSLEASARVIDQARRGTRRVAWPAICFGYCEKKDTSSRAMCLLGMRSALLKLCFVSKLNLFVQRLFDIKKRIRLLARSPTSKHFFSTTIAEGSRTCSQSRATSAQPRSKARAPVAVGSGSPDRCGLKGIRSGALKTTSLTSVENCLIIELKMYLLDSPVWDSDHSTRNQLWMIQGCLIFFLLHTPLAFVDSRLVQLDRRPAGRCSSISTLVTRKVVHFSLSFREIFYSRDLPPRRSRPRSRAGRPRRRARSRRERAVAISLTPPARGP</sequence>
<dbReference type="AlphaFoldDB" id="A0A4C1W7Y2"/>
<feature type="region of interest" description="Disordered" evidence="1">
    <location>
        <begin position="172"/>
        <end position="197"/>
    </location>
</feature>
<feature type="region of interest" description="Disordered" evidence="1">
    <location>
        <begin position="309"/>
        <end position="344"/>
    </location>
</feature>
<gene>
    <name evidence="2" type="ORF">EVAR_30403_1</name>
</gene>
<name>A0A4C1W7Y2_EUMVA</name>
<reference evidence="2 3" key="1">
    <citation type="journal article" date="2019" name="Commun. Biol.">
        <title>The bagworm genome reveals a unique fibroin gene that provides high tensile strength.</title>
        <authorList>
            <person name="Kono N."/>
            <person name="Nakamura H."/>
            <person name="Ohtoshi R."/>
            <person name="Tomita M."/>
            <person name="Numata K."/>
            <person name="Arakawa K."/>
        </authorList>
    </citation>
    <scope>NUCLEOTIDE SEQUENCE [LARGE SCALE GENOMIC DNA]</scope>
</reference>
<keyword evidence="3" id="KW-1185">Reference proteome</keyword>
<organism evidence="2 3">
    <name type="scientific">Eumeta variegata</name>
    <name type="common">Bagworm moth</name>
    <name type="synonym">Eumeta japonica</name>
    <dbReference type="NCBI Taxonomy" id="151549"/>
    <lineage>
        <taxon>Eukaryota</taxon>
        <taxon>Metazoa</taxon>
        <taxon>Ecdysozoa</taxon>
        <taxon>Arthropoda</taxon>
        <taxon>Hexapoda</taxon>
        <taxon>Insecta</taxon>
        <taxon>Pterygota</taxon>
        <taxon>Neoptera</taxon>
        <taxon>Endopterygota</taxon>
        <taxon>Lepidoptera</taxon>
        <taxon>Glossata</taxon>
        <taxon>Ditrysia</taxon>
        <taxon>Tineoidea</taxon>
        <taxon>Psychidae</taxon>
        <taxon>Oiketicinae</taxon>
        <taxon>Eumeta</taxon>
    </lineage>
</organism>
<feature type="compositionally biased region" description="Polar residues" evidence="1">
    <location>
        <begin position="172"/>
        <end position="182"/>
    </location>
</feature>
<accession>A0A4C1W7Y2</accession>
<feature type="region of interest" description="Disordered" evidence="1">
    <location>
        <begin position="25"/>
        <end position="59"/>
    </location>
</feature>
<dbReference type="EMBL" id="BGZK01000480">
    <property type="protein sequence ID" value="GBP46274.1"/>
    <property type="molecule type" value="Genomic_DNA"/>
</dbReference>
<dbReference type="Proteomes" id="UP000299102">
    <property type="component" value="Unassembled WGS sequence"/>
</dbReference>